<sequence length="231" mass="27285">MSRMPKIKQIVEDIFRRKTREVEIKDEFIAIGALNLGVILGDVNYLNGLKTNVGRKGTKLFEAFFHTIKEYYANFHIEVAKKVSDKLSTQAIFDLGDFATDFAPRKVGERWSELSDTLSRVRSFEQCHNHESFSEKWVEELCDSVAIFIKKFPLINKKKVNNSINKYLLTINNDKVPREVLFKKYGIERIKFKRIIKRNLLKRYIFKSGKSRRKQKFEKFVLFKAFPIKIY</sequence>
<proteinExistence type="predicted"/>
<keyword evidence="1" id="KW-1185">Reference proteome</keyword>
<evidence type="ECO:0000313" key="2">
    <source>
        <dbReference type="WBParaSite" id="MhA1_Contig349.frz3.gene5"/>
    </source>
</evidence>
<dbReference type="WBParaSite" id="MhA1_Contig349.frz3.gene5">
    <property type="protein sequence ID" value="MhA1_Contig349.frz3.gene5"/>
    <property type="gene ID" value="MhA1_Contig349.frz3.gene5"/>
</dbReference>
<dbReference type="AlphaFoldDB" id="A0A1I8BNL5"/>
<accession>A0A1I8BNL5</accession>
<evidence type="ECO:0000313" key="1">
    <source>
        <dbReference type="Proteomes" id="UP000095281"/>
    </source>
</evidence>
<organism evidence="1 2">
    <name type="scientific">Meloidogyne hapla</name>
    <name type="common">Root-knot nematode worm</name>
    <dbReference type="NCBI Taxonomy" id="6305"/>
    <lineage>
        <taxon>Eukaryota</taxon>
        <taxon>Metazoa</taxon>
        <taxon>Ecdysozoa</taxon>
        <taxon>Nematoda</taxon>
        <taxon>Chromadorea</taxon>
        <taxon>Rhabditida</taxon>
        <taxon>Tylenchina</taxon>
        <taxon>Tylenchomorpha</taxon>
        <taxon>Tylenchoidea</taxon>
        <taxon>Meloidogynidae</taxon>
        <taxon>Meloidogyninae</taxon>
        <taxon>Meloidogyne</taxon>
    </lineage>
</organism>
<name>A0A1I8BNL5_MELHA</name>
<protein>
    <submittedName>
        <fullName evidence="2">Uncharacterized protein</fullName>
    </submittedName>
</protein>
<dbReference type="Proteomes" id="UP000095281">
    <property type="component" value="Unplaced"/>
</dbReference>
<reference evidence="2" key="1">
    <citation type="submission" date="2016-11" db="UniProtKB">
        <authorList>
            <consortium name="WormBaseParasite"/>
        </authorList>
    </citation>
    <scope>IDENTIFICATION</scope>
</reference>